<keyword evidence="3" id="KW-0272">Extracellular matrix</keyword>
<keyword evidence="9 10" id="KW-0424">Laminin EGF-like domain</keyword>
<feature type="domain" description="Laminin EGF-like" evidence="11">
    <location>
        <begin position="1331"/>
        <end position="1374"/>
    </location>
</feature>
<dbReference type="EMBL" id="MRZV01001795">
    <property type="protein sequence ID" value="PIK35878.1"/>
    <property type="molecule type" value="Genomic_DNA"/>
</dbReference>
<dbReference type="GO" id="GO:0030155">
    <property type="term" value="P:regulation of cell adhesion"/>
    <property type="evidence" value="ECO:0007669"/>
    <property type="project" value="InterPro"/>
</dbReference>
<feature type="domain" description="Laminin IV type A" evidence="12">
    <location>
        <begin position="1494"/>
        <end position="1669"/>
    </location>
</feature>
<feature type="disulfide bond" evidence="10">
    <location>
        <begin position="1905"/>
        <end position="1914"/>
    </location>
</feature>
<gene>
    <name evidence="14" type="ORF">BSL78_27291</name>
</gene>
<comment type="caution">
    <text evidence="10">Lacks conserved residue(s) required for the propagation of feature annotation.</text>
</comment>
<evidence type="ECO:0000256" key="8">
    <source>
        <dbReference type="ARBA" id="ARBA00023180"/>
    </source>
</evidence>
<dbReference type="FunFam" id="2.10.25.10:FF:000090">
    <property type="entry name" value="laminin subunit alpha"/>
    <property type="match status" value="2"/>
</dbReference>
<dbReference type="FunFam" id="2.10.25.10:FF:000106">
    <property type="entry name" value="Heparan sulfate proteoglycan 2"/>
    <property type="match status" value="1"/>
</dbReference>
<feature type="disulfide bond" evidence="10">
    <location>
        <begin position="1953"/>
        <end position="1962"/>
    </location>
</feature>
<evidence type="ECO:0000256" key="5">
    <source>
        <dbReference type="ARBA" id="ARBA00022737"/>
    </source>
</evidence>
<feature type="disulfide bond" evidence="10">
    <location>
        <begin position="1285"/>
        <end position="1297"/>
    </location>
</feature>
<dbReference type="Proteomes" id="UP000230750">
    <property type="component" value="Unassembled WGS sequence"/>
</dbReference>
<dbReference type="FunFam" id="2.10.25.10:FF:000011">
    <property type="entry name" value="Cadherin EGF LAG seven-pass G-type receptor"/>
    <property type="match status" value="1"/>
</dbReference>
<evidence type="ECO:0000256" key="1">
    <source>
        <dbReference type="ARBA" id="ARBA00004302"/>
    </source>
</evidence>
<feature type="disulfide bond" evidence="10">
    <location>
        <begin position="331"/>
        <end position="340"/>
    </location>
</feature>
<dbReference type="GO" id="GO:0071711">
    <property type="term" value="P:basement membrane organization"/>
    <property type="evidence" value="ECO:0007669"/>
    <property type="project" value="UniProtKB-ARBA"/>
</dbReference>
<feature type="domain" description="Laminin EGF-like" evidence="11">
    <location>
        <begin position="542"/>
        <end position="587"/>
    </location>
</feature>
<feature type="disulfide bond" evidence="10">
    <location>
        <begin position="451"/>
        <end position="463"/>
    </location>
</feature>
<name>A0A2G8JJF8_STIJA</name>
<feature type="domain" description="Laminin EGF-like" evidence="11">
    <location>
        <begin position="1886"/>
        <end position="1932"/>
    </location>
</feature>
<evidence type="ECO:0000313" key="15">
    <source>
        <dbReference type="Proteomes" id="UP000230750"/>
    </source>
</evidence>
<feature type="disulfide bond" evidence="10">
    <location>
        <begin position="497"/>
        <end position="509"/>
    </location>
</feature>
<dbReference type="GO" id="GO:0016477">
    <property type="term" value="P:cell migration"/>
    <property type="evidence" value="ECO:0007669"/>
    <property type="project" value="UniProtKB-ARBA"/>
</dbReference>
<dbReference type="FunFam" id="2.10.25.10:FF:000083">
    <property type="entry name" value="Laminin subunit alpha"/>
    <property type="match status" value="1"/>
</dbReference>
<feature type="disulfide bond" evidence="10">
    <location>
        <begin position="358"/>
        <end position="375"/>
    </location>
</feature>
<dbReference type="InterPro" id="IPR009254">
    <property type="entry name" value="Laminin_aI"/>
</dbReference>
<evidence type="ECO:0000256" key="10">
    <source>
        <dbReference type="PROSITE-ProRule" id="PRU00460"/>
    </source>
</evidence>
<feature type="disulfide bond" evidence="10">
    <location>
        <begin position="1347"/>
        <end position="1356"/>
    </location>
</feature>
<keyword evidence="15" id="KW-1185">Reference proteome</keyword>
<dbReference type="GO" id="GO:0006950">
    <property type="term" value="P:response to stress"/>
    <property type="evidence" value="ECO:0007669"/>
    <property type="project" value="UniProtKB-ARBA"/>
</dbReference>
<dbReference type="PROSITE" id="PS51115">
    <property type="entry name" value="LAMININ_IVA"/>
    <property type="match status" value="1"/>
</dbReference>
<dbReference type="Pfam" id="PF00053">
    <property type="entry name" value="EGF_laminin"/>
    <property type="match status" value="17"/>
</dbReference>
<feature type="disulfide bond" evidence="10">
    <location>
        <begin position="377"/>
        <end position="386"/>
    </location>
</feature>
<feature type="domain" description="Laminin EGF-like" evidence="11">
    <location>
        <begin position="1285"/>
        <end position="1330"/>
    </location>
</feature>
<dbReference type="InterPro" id="IPR000034">
    <property type="entry name" value="Laminin_IV"/>
</dbReference>
<feature type="disulfide bond" evidence="10">
    <location>
        <begin position="517"/>
        <end position="526"/>
    </location>
</feature>
<dbReference type="Pfam" id="PF24973">
    <property type="entry name" value="EGF_LMN_ATRN"/>
    <property type="match status" value="2"/>
</dbReference>
<dbReference type="SMART" id="SM00180">
    <property type="entry name" value="EGF_Lam"/>
    <property type="match status" value="21"/>
</dbReference>
<feature type="disulfide bond" evidence="10">
    <location>
        <begin position="1398"/>
        <end position="1407"/>
    </location>
</feature>
<dbReference type="FunFam" id="2.10.25.10:FF:000069">
    <property type="entry name" value="Laminin subunit alpha 1"/>
    <property type="match status" value="1"/>
</dbReference>
<dbReference type="InterPro" id="IPR056863">
    <property type="entry name" value="LMN_ATRN_NET-like_EGF"/>
</dbReference>
<comment type="caution">
    <text evidence="14">The sequence shown here is derived from an EMBL/GenBank/DDBJ whole genome shotgun (WGS) entry which is preliminary data.</text>
</comment>
<feature type="domain" description="Laminin EGF-like" evidence="11">
    <location>
        <begin position="451"/>
        <end position="496"/>
    </location>
</feature>
<feature type="disulfide bond" evidence="10">
    <location>
        <begin position="356"/>
        <end position="368"/>
    </location>
</feature>
<dbReference type="InterPro" id="IPR000742">
    <property type="entry name" value="EGF"/>
</dbReference>
<dbReference type="SMART" id="SM00136">
    <property type="entry name" value="LamNT"/>
    <property type="match status" value="1"/>
</dbReference>
<dbReference type="PRINTS" id="PR00011">
    <property type="entry name" value="EGFLAMININ"/>
</dbReference>
<feature type="disulfide bond" evidence="10">
    <location>
        <begin position="542"/>
        <end position="554"/>
    </location>
</feature>
<feature type="domain" description="Laminin N-terminal" evidence="13">
    <location>
        <begin position="1"/>
        <end position="183"/>
    </location>
</feature>
<dbReference type="FunFam" id="2.10.25.10:FF:000407">
    <property type="entry name" value="Laminin subunit alpha-3"/>
    <property type="match status" value="1"/>
</dbReference>
<feature type="disulfide bond" evidence="10">
    <location>
        <begin position="1306"/>
        <end position="1315"/>
    </location>
</feature>
<dbReference type="GO" id="GO:0005604">
    <property type="term" value="C:basement membrane"/>
    <property type="evidence" value="ECO:0007669"/>
    <property type="project" value="UniProtKB-SubCell"/>
</dbReference>
<dbReference type="InterPro" id="IPR008211">
    <property type="entry name" value="Laminin_N"/>
</dbReference>
<reference evidence="14 15" key="1">
    <citation type="journal article" date="2017" name="PLoS Biol.">
        <title>The sea cucumber genome provides insights into morphological evolution and visceral regeneration.</title>
        <authorList>
            <person name="Zhang X."/>
            <person name="Sun L."/>
            <person name="Yuan J."/>
            <person name="Sun Y."/>
            <person name="Gao Y."/>
            <person name="Zhang L."/>
            <person name="Li S."/>
            <person name="Dai H."/>
            <person name="Hamel J.F."/>
            <person name="Liu C."/>
            <person name="Yu Y."/>
            <person name="Liu S."/>
            <person name="Lin W."/>
            <person name="Guo K."/>
            <person name="Jin S."/>
            <person name="Xu P."/>
            <person name="Storey K.B."/>
            <person name="Huan P."/>
            <person name="Zhang T."/>
            <person name="Zhou Y."/>
            <person name="Zhang J."/>
            <person name="Lin C."/>
            <person name="Li X."/>
            <person name="Xing L."/>
            <person name="Huo D."/>
            <person name="Sun M."/>
            <person name="Wang L."/>
            <person name="Mercier A."/>
            <person name="Li F."/>
            <person name="Yang H."/>
            <person name="Xiang J."/>
        </authorList>
    </citation>
    <scope>NUCLEOTIDE SEQUENCE [LARGE SCALE GENOMIC DNA]</scope>
    <source>
        <strain evidence="14">Shaxun</strain>
        <tissue evidence="14">Muscle</tissue>
    </source>
</reference>
<feature type="domain" description="Laminin EGF-like" evidence="11">
    <location>
        <begin position="356"/>
        <end position="401"/>
    </location>
</feature>
<feature type="domain" description="Laminin EGF-like" evidence="11">
    <location>
        <begin position="1375"/>
        <end position="1427"/>
    </location>
</feature>
<dbReference type="FunFam" id="2.10.25.10:FF:000189">
    <property type="entry name" value="Laminin subunit alpha 2"/>
    <property type="match status" value="1"/>
</dbReference>
<dbReference type="InterPro" id="IPR050440">
    <property type="entry name" value="Laminin/Netrin_ECM"/>
</dbReference>
<evidence type="ECO:0000256" key="3">
    <source>
        <dbReference type="ARBA" id="ARBA00022530"/>
    </source>
</evidence>
<keyword evidence="8" id="KW-0325">Glycoprotein</keyword>
<dbReference type="PROSITE" id="PS00022">
    <property type="entry name" value="EGF_1"/>
    <property type="match status" value="1"/>
</dbReference>
<keyword evidence="7 10" id="KW-1015">Disulfide bond</keyword>
<dbReference type="GO" id="GO:0005102">
    <property type="term" value="F:signaling receptor binding"/>
    <property type="evidence" value="ECO:0007669"/>
    <property type="project" value="InterPro"/>
</dbReference>
<feature type="disulfide bond" evidence="10">
    <location>
        <begin position="563"/>
        <end position="572"/>
    </location>
</feature>
<feature type="domain" description="Laminin EGF-like" evidence="11">
    <location>
        <begin position="1933"/>
        <end position="1979"/>
    </location>
</feature>
<feature type="disulfide bond" evidence="10">
    <location>
        <begin position="472"/>
        <end position="481"/>
    </location>
</feature>
<feature type="disulfide bond" evidence="10">
    <location>
        <begin position="453"/>
        <end position="470"/>
    </location>
</feature>
<dbReference type="GO" id="GO:0030334">
    <property type="term" value="P:regulation of cell migration"/>
    <property type="evidence" value="ECO:0007669"/>
    <property type="project" value="InterPro"/>
</dbReference>
<dbReference type="PROSITE" id="PS50027">
    <property type="entry name" value="EGF_LAM_2"/>
    <property type="match status" value="13"/>
</dbReference>
<dbReference type="GO" id="GO:0009887">
    <property type="term" value="P:animal organ morphogenesis"/>
    <property type="evidence" value="ECO:0007669"/>
    <property type="project" value="TreeGrafter"/>
</dbReference>
<feature type="disulfide bond" evidence="10">
    <location>
        <begin position="544"/>
        <end position="561"/>
    </location>
</feature>
<sequence length="2233" mass="246335">MFVSFQLYHVAYIIIKSANSPRPGQFILERSRDYGATYQPWQYFAKSESDCLNSFGMKSISDITYDDDVICTDEYSNIVLWKTRIVVSLVNGRPGSGNFSYSETLQEWTKATNIRLRLQRTNTLLGHSWAGPPGPHSHQTGIDLFCNRKSLCIFSQIILMGDDRWKKRRMYYYSIKDISIGGRCVCNGHADTCDTPGLDGRLICTCSHNTCGTECETCCPGYVQKRWKPATLDNSNECEPCNCHGHASECYFDEEIARNRQSLDIHGRYEGGGVCVDCVHNTTGINCEQCVDGYYRSGNLPLDSPDICEPCDCDPYFSTGNCAPVTGQCECKPQFTGPDCDQCNDGYYDFPSCKPCDCNVNGTADKTCQANGGQCPCKPNYFGQNCDLCAPGYYNFPECISCECNRYGALSPVCHPDTGSASAVIPTTPEPAENAKLASSISLGVKVSQTCSCSPYGVTDDVCNSTDGSCICKDNFGGADCGTCEQGFYNFPFCLECSCDEDGSLYESCTDNGQCYCRRGFSGQKCDRCDNSYFRYPECLGCNCSRDGSLSLICDELHGQCTCRGGYQSRTCDMCAEGFYNYPNCEECNCNPAGVIDVPGEPLGGCGQATQGACLCKENVIGRTCDSCAPQYFNLVRSNPAGCEACDCFLDGTIGGLSICDMSTGQCLCKAAVTGRKCDVCRDGYYMLQGESAFGCVECGCDVGGSIHGFCDKETGQCICRPRITGRTCKVPAQLHFFPSLHQIKFEIESGYIPEGGRPRIGYDPNVFPGFSYLGYAVMSNIQPEVMVDISVDRNSIYRIVIRYMFEGSVPQKGLITVTPLSERHDTAQSSDILFIPGADPQFVTDYLVLLPSAFYEATVLIQSVADPCVPGQDQDRCNYYVYPSVDTFPNARGTDGYYYDITANQQIRIRPFIDEYIRNEIDVLDLALLDEEQSNLHLTIPFDKPGDYVFIIEYYGGDSDSPRASFEVFGTEQSTTGFVNFYNCTYLCRSIVVNAEGEVQVFTIEEESLTVSLTQIGQPFFLAVSSIIAIPVGDFSYEFITPTLQCIKSSTGECLGSTFPLPPDSTVIDFDDPTGEAPNPPNFYNPSTTSDTSTHQTVLTYNWSYKTRTGMHITGCLATTKTTFRSRTYHCCWEINLPPPGRYVFVVHYYQPYSSGFDVDFRIPGEFDNEGTFNAKYCPHVSGCRVVVTLPDSTNVFDLTGQGLSIQMTIPEGGEKQLWIDYILAIPEDQFTVDFLNSIPHDRAGEFITYCANNEYYINMEAPDICQDGVFSISTEFNNGAFSCDCNPSGSLGFTCERIGGQCPCRDFVLGRQCDRCAIGYYGFPNCRACTCPNNICNEVTGECICPDNVIGANCDRCAPGTYGYDPLVGCVECECEERGIEGSKGVCDPVNGQCRCKTNVGGRRCNQCLDGYHQYPFCLECDCEPAGVLPQICDQATSQCLCKDNVIGSRCDRCTISSFNIDADNSQGCISCFCFGVTDNCKSYTRNRGPVEFREEWQVTNSEDPRIRYNGDLVNAYIHGKGTDPALPIYWIPPSNWLGSKLSSYGGYLRYRVHNNPLLTTNYLPLRRPDDVTITGNGIGITYTNVEQPQPSRSMSVNIKMVEDNFHYTGSSRTVSREDFLMVLANIDDFQIRAQYFDNILDASLSEVSLDVTRKDGTGEKASSVERCRCPPEYTGLSCEQCAPGHYRINRGRFLGQCVPCQCNNHTNQCDPQTGRCENCQDNTEGAQCQKCRTGYHGNGTMISGESCEICACPQAREDQKVVHFDNHSCIMGSLCCFSLSRHFAETCEYTISNDVICNCLEGHTGQYCEQCDEGYYGDPSRPYGRCRKCGCSGNTDASLPGPECDSLFGNCLKCRADTTGENCEDCASWYFGDAVNLKNCQRCDCDRYGSDSCNSTTGECHCKPNVVGERCDQCAPFHYDFESGEGCTPCGCAVASVSFECDVRTGACECQNGVNGDKCDKCAEGFYGYSQFGCDTCRCPPKLRCDPFSGECICPPGAMGPKCDQCEERFILTDAGCLPCDDCVHELLDILDEMDFTMDSNHSGLFNVSVGVTQMARLTQLNSTMHDVQNKTEVFEINNNDMGMKLSNSTEDLDALKDLARKILKQGGKTDETGQEMVATTSKTLERAESIAAKINQTYKYIQDQAKLTAPASNESLGISDMLDNARLILEEIRGRNHLEERTQAGMELEAAAELLNRALGLRNASDDLMSRLRNVSQDLGDFSGKIKSW</sequence>
<dbReference type="PROSITE" id="PS01248">
    <property type="entry name" value="EGF_LAM_1"/>
    <property type="match status" value="7"/>
</dbReference>
<keyword evidence="5" id="KW-0677">Repeat</keyword>
<evidence type="ECO:0000256" key="6">
    <source>
        <dbReference type="ARBA" id="ARBA00022869"/>
    </source>
</evidence>
<feature type="disulfide bond" evidence="10">
    <location>
        <begin position="669"/>
        <end position="678"/>
    </location>
</feature>
<dbReference type="SUPFAM" id="SSF57196">
    <property type="entry name" value="EGF/Laminin"/>
    <property type="match status" value="19"/>
</dbReference>
<evidence type="ECO:0000259" key="11">
    <source>
        <dbReference type="PROSITE" id="PS50027"/>
    </source>
</evidence>
<evidence type="ECO:0000313" key="14">
    <source>
        <dbReference type="EMBL" id="PIK35878.1"/>
    </source>
</evidence>
<dbReference type="FunFam" id="2.10.25.10:FF:000051">
    <property type="entry name" value="Laminin subunit alpha 4"/>
    <property type="match status" value="1"/>
</dbReference>
<dbReference type="FunFam" id="2.10.25.10:FF:000209">
    <property type="entry name" value="Laminin subunit alpha 5"/>
    <property type="match status" value="1"/>
</dbReference>
<dbReference type="Pfam" id="PF06008">
    <property type="entry name" value="Laminin_I"/>
    <property type="match status" value="1"/>
</dbReference>
<keyword evidence="2" id="KW-0964">Secreted</keyword>
<dbReference type="Gene3D" id="2.170.300.10">
    <property type="entry name" value="Tie2 ligand-binding domain superfamily"/>
    <property type="match status" value="2"/>
</dbReference>
<evidence type="ECO:0000256" key="9">
    <source>
        <dbReference type="ARBA" id="ARBA00023292"/>
    </source>
</evidence>
<dbReference type="FunFam" id="2.10.25.10:FF:000034">
    <property type="entry name" value="Laminin subunit alpha 3"/>
    <property type="match status" value="1"/>
</dbReference>
<dbReference type="Gene3D" id="2.10.25.10">
    <property type="entry name" value="Laminin"/>
    <property type="match status" value="16"/>
</dbReference>
<keyword evidence="6" id="KW-0084">Basement membrane</keyword>
<evidence type="ECO:0000256" key="4">
    <source>
        <dbReference type="ARBA" id="ARBA00022729"/>
    </source>
</evidence>
<feature type="disulfide bond" evidence="10">
    <location>
        <begin position="1287"/>
        <end position="1304"/>
    </location>
</feature>
<dbReference type="PROSITE" id="PS51117">
    <property type="entry name" value="LAMININ_NTER"/>
    <property type="match status" value="1"/>
</dbReference>
<dbReference type="Pfam" id="PF00055">
    <property type="entry name" value="Laminin_N"/>
    <property type="match status" value="1"/>
</dbReference>
<organism evidence="14 15">
    <name type="scientific">Stichopus japonicus</name>
    <name type="common">Sea cucumber</name>
    <dbReference type="NCBI Taxonomy" id="307972"/>
    <lineage>
        <taxon>Eukaryota</taxon>
        <taxon>Metazoa</taxon>
        <taxon>Echinodermata</taxon>
        <taxon>Eleutherozoa</taxon>
        <taxon>Echinozoa</taxon>
        <taxon>Holothuroidea</taxon>
        <taxon>Aspidochirotacea</taxon>
        <taxon>Aspidochirotida</taxon>
        <taxon>Stichopodidae</taxon>
        <taxon>Apostichopus</taxon>
    </lineage>
</organism>
<protein>
    <submittedName>
        <fullName evidence="14">Putative laminin subunit alpha</fullName>
    </submittedName>
</protein>
<evidence type="ECO:0000259" key="13">
    <source>
        <dbReference type="PROSITE" id="PS51117"/>
    </source>
</evidence>
<dbReference type="FunFam" id="2.10.25.10:FF:000388">
    <property type="entry name" value="Laminin subunit alpha"/>
    <property type="match status" value="1"/>
</dbReference>
<proteinExistence type="predicted"/>
<dbReference type="SMART" id="SM00281">
    <property type="entry name" value="LamB"/>
    <property type="match status" value="1"/>
</dbReference>
<dbReference type="GO" id="GO:0045995">
    <property type="term" value="P:regulation of embryonic development"/>
    <property type="evidence" value="ECO:0007669"/>
    <property type="project" value="InterPro"/>
</dbReference>
<feature type="domain" description="Laminin EGF-like" evidence="11">
    <location>
        <begin position="646"/>
        <end position="698"/>
    </location>
</feature>
<comment type="subcellular location">
    <subcellularLocation>
        <location evidence="1">Secreted</location>
        <location evidence="1">Extracellular space</location>
        <location evidence="1">Extracellular matrix</location>
        <location evidence="1">Basement membrane</location>
    </subcellularLocation>
</comment>
<dbReference type="CDD" id="cd00055">
    <property type="entry name" value="EGF_Lam"/>
    <property type="match status" value="20"/>
</dbReference>
<evidence type="ECO:0000259" key="12">
    <source>
        <dbReference type="PROSITE" id="PS51115"/>
    </source>
</evidence>
<feature type="domain" description="Laminin EGF-like" evidence="11">
    <location>
        <begin position="311"/>
        <end position="355"/>
    </location>
</feature>
<dbReference type="InterPro" id="IPR002049">
    <property type="entry name" value="LE_dom"/>
</dbReference>
<feature type="domain" description="Laminin EGF-like" evidence="11">
    <location>
        <begin position="588"/>
        <end position="645"/>
    </location>
</feature>
<keyword evidence="4" id="KW-0732">Signal</keyword>
<dbReference type="GO" id="GO:0009888">
    <property type="term" value="P:tissue development"/>
    <property type="evidence" value="ECO:0007669"/>
    <property type="project" value="TreeGrafter"/>
</dbReference>
<dbReference type="PANTHER" id="PTHR10574">
    <property type="entry name" value="NETRIN/LAMININ-RELATED"/>
    <property type="match status" value="1"/>
</dbReference>
<dbReference type="SMART" id="SM00181">
    <property type="entry name" value="EGF"/>
    <property type="match status" value="12"/>
</dbReference>
<feature type="disulfide bond" evidence="10">
    <location>
        <begin position="616"/>
        <end position="625"/>
    </location>
</feature>
<evidence type="ECO:0000256" key="7">
    <source>
        <dbReference type="ARBA" id="ARBA00023157"/>
    </source>
</evidence>
<dbReference type="Gene3D" id="2.60.120.260">
    <property type="entry name" value="Galactose-binding domain-like"/>
    <property type="match status" value="1"/>
</dbReference>
<feature type="disulfide bond" evidence="10">
    <location>
        <begin position="1722"/>
        <end position="1731"/>
    </location>
</feature>
<dbReference type="Pfam" id="PF00052">
    <property type="entry name" value="Laminin_B"/>
    <property type="match status" value="1"/>
</dbReference>
<feature type="domain" description="Laminin EGF-like" evidence="11">
    <location>
        <begin position="497"/>
        <end position="541"/>
    </location>
</feature>
<dbReference type="FunFam" id="2.10.25.10:FF:000082">
    <property type="entry name" value="Laminin subunit alpha 1"/>
    <property type="match status" value="2"/>
</dbReference>
<feature type="domain" description="Laminin EGF-like" evidence="11">
    <location>
        <begin position="1703"/>
        <end position="1752"/>
    </location>
</feature>
<dbReference type="OrthoDB" id="5984158at2759"/>
<dbReference type="STRING" id="307972.A0A2G8JJF8"/>
<dbReference type="PANTHER" id="PTHR10574:SF406">
    <property type="entry name" value="LAMININ SUBUNIT ALPHA 5"/>
    <property type="match status" value="1"/>
</dbReference>
<dbReference type="GO" id="GO:0061564">
    <property type="term" value="P:axon development"/>
    <property type="evidence" value="ECO:0007669"/>
    <property type="project" value="UniProtKB-ARBA"/>
</dbReference>
<evidence type="ECO:0000256" key="2">
    <source>
        <dbReference type="ARBA" id="ARBA00022525"/>
    </source>
</evidence>
<accession>A0A2G8JJF8</accession>